<organism evidence="2 3">
    <name type="scientific">Colwellia psychrerythraea</name>
    <name type="common">Vibrio psychroerythus</name>
    <dbReference type="NCBI Taxonomy" id="28229"/>
    <lineage>
        <taxon>Bacteria</taxon>
        <taxon>Pseudomonadati</taxon>
        <taxon>Pseudomonadota</taxon>
        <taxon>Gammaproteobacteria</taxon>
        <taxon>Alteromonadales</taxon>
        <taxon>Colwelliaceae</taxon>
        <taxon>Colwellia</taxon>
    </lineage>
</organism>
<evidence type="ECO:0000313" key="2">
    <source>
        <dbReference type="EMBL" id="KGJ96627.1"/>
    </source>
</evidence>
<dbReference type="RefSeq" id="WP_033081012.1">
    <property type="nucleotide sequence ID" value="NZ_JQEC01000007.1"/>
</dbReference>
<keyword evidence="1" id="KW-0732">Signal</keyword>
<dbReference type="EMBL" id="JQEC01000007">
    <property type="protein sequence ID" value="KGJ96627.1"/>
    <property type="molecule type" value="Genomic_DNA"/>
</dbReference>
<evidence type="ECO:0000313" key="3">
    <source>
        <dbReference type="Proteomes" id="UP000029868"/>
    </source>
</evidence>
<accession>A0A099L3E5</accession>
<evidence type="ECO:0008006" key="4">
    <source>
        <dbReference type="Google" id="ProtNLM"/>
    </source>
</evidence>
<evidence type="ECO:0000256" key="1">
    <source>
        <dbReference type="SAM" id="SignalP"/>
    </source>
</evidence>
<dbReference type="PATRIC" id="fig|28229.3.peg.871"/>
<dbReference type="OrthoDB" id="5244108at2"/>
<reference evidence="2 3" key="1">
    <citation type="submission" date="2014-08" db="EMBL/GenBank/DDBJ databases">
        <title>Genomic and Phenotypic Diversity of Colwellia psychrerythraea strains from Disparate Marine Basins.</title>
        <authorList>
            <person name="Techtmann S.M."/>
            <person name="Stelling S.C."/>
            <person name="Utturkar S.M."/>
            <person name="Alshibli N."/>
            <person name="Harris A."/>
            <person name="Brown S.D."/>
            <person name="Hazen T.C."/>
        </authorList>
    </citation>
    <scope>NUCLEOTIDE SEQUENCE [LARGE SCALE GENOMIC DNA]</scope>
    <source>
        <strain evidence="2 3">GAB14E</strain>
    </source>
</reference>
<gene>
    <name evidence="2" type="ORF">GAB14E_1701</name>
</gene>
<comment type="caution">
    <text evidence="2">The sequence shown here is derived from an EMBL/GenBank/DDBJ whole genome shotgun (WGS) entry which is preliminary data.</text>
</comment>
<name>A0A099L3E5_COLPS</name>
<feature type="chain" id="PRO_5001949800" description="DUF4468 domain-containing protein" evidence="1">
    <location>
        <begin position="19"/>
        <end position="175"/>
    </location>
</feature>
<dbReference type="Proteomes" id="UP000029868">
    <property type="component" value="Unassembled WGS sequence"/>
</dbReference>
<feature type="signal peptide" evidence="1">
    <location>
        <begin position="1"/>
        <end position="18"/>
    </location>
</feature>
<dbReference type="AlphaFoldDB" id="A0A099L3E5"/>
<sequence>MKFLTLAFLILFSNVTLAKLAPSKWSELIHDSEFIVYGIAQEIKITDLGTGQAKFKVIKSVKGKYNEKYITVHWSSEFHDQRVYELNTSSVLFVKKDSQGKYVGTSYGRSFWKINIDYSKRENSYINLFGSLAMVQDTPESITEYFYPERCGELTDYKARRINLNKLIQYISESY</sequence>
<proteinExistence type="predicted"/>
<protein>
    <recommendedName>
        <fullName evidence="4">DUF4468 domain-containing protein</fullName>
    </recommendedName>
</protein>